<accession>A0A6C0AMW1</accession>
<dbReference type="EMBL" id="MN740716">
    <property type="protein sequence ID" value="QHS80701.1"/>
    <property type="molecule type" value="Genomic_DNA"/>
</dbReference>
<protein>
    <submittedName>
        <fullName evidence="1">Uncharacterized protein</fullName>
    </submittedName>
</protein>
<proteinExistence type="predicted"/>
<reference evidence="1" key="1">
    <citation type="journal article" date="2020" name="Nature">
        <title>Giant virus diversity and host interactions through global metagenomics.</title>
        <authorList>
            <person name="Schulz F."/>
            <person name="Roux S."/>
            <person name="Paez-Espino D."/>
            <person name="Jungbluth S."/>
            <person name="Walsh D.A."/>
            <person name="Denef V.J."/>
            <person name="McMahon K.D."/>
            <person name="Konstantinidis K.T."/>
            <person name="Eloe-Fadrosh E.A."/>
            <person name="Kyrpides N.C."/>
            <person name="Woyke T."/>
        </authorList>
    </citation>
    <scope>NUCLEOTIDE SEQUENCE</scope>
    <source>
        <strain evidence="1">GVMAG-S-1091796-13</strain>
    </source>
</reference>
<sequence length="47" mass="6110">MYHSRQLSRYFNTFIFMRRIEATILIQRWWRKRLKKKKNIIKDIIIR</sequence>
<organism evidence="1">
    <name type="scientific">viral metagenome</name>
    <dbReference type="NCBI Taxonomy" id="1070528"/>
    <lineage>
        <taxon>unclassified sequences</taxon>
        <taxon>metagenomes</taxon>
        <taxon>organismal metagenomes</taxon>
    </lineage>
</organism>
<dbReference type="AlphaFoldDB" id="A0A6C0AMW1"/>
<evidence type="ECO:0000313" key="1">
    <source>
        <dbReference type="EMBL" id="QHS80701.1"/>
    </source>
</evidence>
<name>A0A6C0AMW1_9ZZZZ</name>